<dbReference type="Gene3D" id="2.60.40.2340">
    <property type="match status" value="1"/>
</dbReference>
<keyword evidence="1" id="KW-0732">Signal</keyword>
<feature type="domain" description="Bacterial repeat" evidence="2">
    <location>
        <begin position="627"/>
        <end position="709"/>
    </location>
</feature>
<comment type="caution">
    <text evidence="3">The sequence shown here is derived from an EMBL/GenBank/DDBJ whole genome shotgun (WGS) entry which is preliminary data.</text>
</comment>
<feature type="domain" description="Bacterial repeat" evidence="2">
    <location>
        <begin position="946"/>
        <end position="1016"/>
    </location>
</feature>
<evidence type="ECO:0000313" key="3">
    <source>
        <dbReference type="EMBL" id="MCC2125100.1"/>
    </source>
</evidence>
<reference evidence="3 4" key="1">
    <citation type="submission" date="2021-10" db="EMBL/GenBank/DDBJ databases">
        <title>Anaerobic single-cell dispensing facilitates the cultivation of human gut bacteria.</title>
        <authorList>
            <person name="Afrizal A."/>
        </authorList>
    </citation>
    <scope>NUCLEOTIDE SEQUENCE [LARGE SCALE GENOMIC DNA]</scope>
    <source>
        <strain evidence="3 4">CLA-AA-H276</strain>
    </source>
</reference>
<evidence type="ECO:0000259" key="2">
    <source>
        <dbReference type="Pfam" id="PF18998"/>
    </source>
</evidence>
<dbReference type="AlphaFoldDB" id="A0AAE3A8H5"/>
<sequence length="1153" mass="125546">MNKWMKKLLWLWVFGLCLAFANPTQVKAAGVPQITLTVPDKATLKTQNMEVKLSVTSNTLSESDFTDDKKLPTSLDATKLKTYITGGKYITAGNIEADLGEQNKMLAAMVYYSDAACKDASKTNDWVGEKALIKATITGDASLAWVNKSYMSGRYGSAYQFDFVNPNPTLQAYSGLWLILSWNEDQYLVHYNASLKSSGHLVCSTVSHKDIMIKWTSGAIQQYQSWGKYADGEVFCQNYTSYEDTMATKSKSFEIYLAAGASVVEDSWPAGSATYTKPAAGKYNGTFNLTESLPFMDAPFTFKVKNAAGMVKTYTVSAQMPWQLSFAGLTVNGVWVNDEPATPVTSNSWEIPAGADVRIQFPAAENQKLIKFEPSFNNPSVEKKFSAELGLSTVSFKMPKSKISVDTQGIEYKDTTERPIRVSMKLNTGEDLTGKGPSVVIRKGDTVVETAQEGETVTVTAAGFSGDTRAYHYVFDHWEIEGQELSETDKKNEAVQITMPSHELSITAVYKKSGISVTMGIQGANGASLQLMGDKSNIFFYITDASMTDTLRTGVFFLKVSGLDTEAYRLVGWKNADGEFWNQDVNTDEITWMDEGQYKIPKLNLSENSEPITLIAQIEAKSARIVNVETADESKGTVTAKRNNETYQSGGVCYDGDSLALTAIPKTGYRLKTWEAEDLTGFTDASKVETTYKVPSGTETLNIRAVFEVDPAYLSPDCELTKVELLKKDDGTVVKQANKNGTTFTIKLSAKDMSLEEAGNLTSGAYMLRLTYPETATAKMDGGFGDGENGDDRWLTGITNGIGKGGKATFTITAERSEFKNTYTIAIEYDDRPTLTAGTVKRISDTEASVGFRSSSAGTYYWAVVDAGEAKPDIPTNVAGTTFKYADRENTIKLTSLTAGAKDIYIVVKNDNDSANVKISDVLKISIPAFGGTETKYKVNVTDKLPGGKVAVDKTEAKAGETVTVTVTPDSGKKMTTNSLIYSQSSAPYEVVHIDEKTKQFTMPAYELSVSCRFEDESSTTPDTTTGKIGAFVVNGVSGSVDNTTGLITVTLPNGTDLTSLAPVITISGAKSISPASGATVDLSSPVTYTLTLEDGTTKTYTVRAYVEGPSKSDQLWNDMLNNVDGSPDHSGSKTWWKKAKDLKKHNDYPEYW</sequence>
<proteinExistence type="predicted"/>
<feature type="signal peptide" evidence="1">
    <location>
        <begin position="1"/>
        <end position="28"/>
    </location>
</feature>
<feature type="domain" description="Bacterial repeat" evidence="2">
    <location>
        <begin position="450"/>
        <end position="512"/>
    </location>
</feature>
<accession>A0AAE3A8H5</accession>
<dbReference type="EMBL" id="JAJEPS010000002">
    <property type="protein sequence ID" value="MCC2125100.1"/>
    <property type="molecule type" value="Genomic_DNA"/>
</dbReference>
<evidence type="ECO:0000256" key="1">
    <source>
        <dbReference type="SAM" id="SignalP"/>
    </source>
</evidence>
<protein>
    <submittedName>
        <fullName evidence="3">DUF5018 domain-containing protein</fullName>
    </submittedName>
</protein>
<dbReference type="Pfam" id="PF18998">
    <property type="entry name" value="Flg_new_2"/>
    <property type="match status" value="3"/>
</dbReference>
<dbReference type="InterPro" id="IPR044060">
    <property type="entry name" value="Bacterial_rp_domain"/>
</dbReference>
<dbReference type="Proteomes" id="UP001198220">
    <property type="component" value="Unassembled WGS sequence"/>
</dbReference>
<gene>
    <name evidence="3" type="ORF">LKD36_02780</name>
</gene>
<feature type="chain" id="PRO_5042146084" evidence="1">
    <location>
        <begin position="29"/>
        <end position="1153"/>
    </location>
</feature>
<dbReference type="RefSeq" id="WP_308458583.1">
    <property type="nucleotide sequence ID" value="NZ_JAJEPS010000002.1"/>
</dbReference>
<organism evidence="3 4">
    <name type="scientific">Hominiventricola filiformis</name>
    <dbReference type="NCBI Taxonomy" id="2885352"/>
    <lineage>
        <taxon>Bacteria</taxon>
        <taxon>Bacillati</taxon>
        <taxon>Bacillota</taxon>
        <taxon>Clostridia</taxon>
        <taxon>Lachnospirales</taxon>
        <taxon>Lachnospiraceae</taxon>
        <taxon>Hominiventricola</taxon>
    </lineage>
</organism>
<evidence type="ECO:0000313" key="4">
    <source>
        <dbReference type="Proteomes" id="UP001198220"/>
    </source>
</evidence>
<name>A0AAE3A8H5_9FIRM</name>
<keyword evidence="4" id="KW-1185">Reference proteome</keyword>